<dbReference type="Proteomes" id="UP000000602">
    <property type="component" value="Chromosome"/>
</dbReference>
<keyword evidence="2" id="KW-1185">Reference proteome</keyword>
<protein>
    <submittedName>
        <fullName evidence="1">Uncharacterized protein</fullName>
    </submittedName>
</protein>
<gene>
    <name evidence="1" type="ordered locus">DP1717</name>
</gene>
<organism evidence="1 2">
    <name type="scientific">Desulfotalea psychrophila (strain LSv54 / DSM 12343)</name>
    <dbReference type="NCBI Taxonomy" id="177439"/>
    <lineage>
        <taxon>Bacteria</taxon>
        <taxon>Pseudomonadati</taxon>
        <taxon>Thermodesulfobacteriota</taxon>
        <taxon>Desulfobulbia</taxon>
        <taxon>Desulfobulbales</taxon>
        <taxon>Desulfocapsaceae</taxon>
        <taxon>Desulfotalea</taxon>
    </lineage>
</organism>
<dbReference type="AlphaFoldDB" id="Q6AMH9"/>
<sequence length="202" mass="23785">MPVIRGVRSWNLLRRLLKMIGSLISLLDKLTELVKHKKQIKDDRFKDLVKPIYEELQKVHKDYVLFMEASKAMLDSDLNVSEISRKFMADRLEQEAIRSSIISMVRCFREDHKNKQYSEFYEAVLHYFYGTDLRGRDTPSNGLLSEMQKWVNSERTAEFALSRTDNTQVRKILEQIVSNVLGDLRNHWGEVSKEYAKLLTNK</sequence>
<dbReference type="EMBL" id="CR522870">
    <property type="protein sequence ID" value="CAG36446.1"/>
    <property type="molecule type" value="Genomic_DNA"/>
</dbReference>
<proteinExistence type="predicted"/>
<name>Q6AMH9_DESPS</name>
<evidence type="ECO:0000313" key="2">
    <source>
        <dbReference type="Proteomes" id="UP000000602"/>
    </source>
</evidence>
<dbReference type="KEGG" id="dps:DP1717"/>
<accession>Q6AMH9</accession>
<dbReference type="HOGENOM" id="CLU_1352827_0_0_7"/>
<dbReference type="STRING" id="177439.DP1717"/>
<reference evidence="2" key="1">
    <citation type="journal article" date="2004" name="Environ. Microbiol.">
        <title>The genome of Desulfotalea psychrophila, a sulfate-reducing bacterium from permanently cold Arctic sediments.</title>
        <authorList>
            <person name="Rabus R."/>
            <person name="Ruepp A."/>
            <person name="Frickey T."/>
            <person name="Rattei T."/>
            <person name="Fartmann B."/>
            <person name="Stark M."/>
            <person name="Bauer M."/>
            <person name="Zibat A."/>
            <person name="Lombardot T."/>
            <person name="Becker I."/>
            <person name="Amann J."/>
            <person name="Gellner K."/>
            <person name="Teeling H."/>
            <person name="Leuschner W.D."/>
            <person name="Gloeckner F.-O."/>
            <person name="Lupas A.N."/>
            <person name="Amann R."/>
            <person name="Klenk H.-P."/>
        </authorList>
    </citation>
    <scope>NUCLEOTIDE SEQUENCE [LARGE SCALE GENOMIC DNA]</scope>
    <source>
        <strain evidence="2">DSM 12343 / LSv54</strain>
    </source>
</reference>
<evidence type="ECO:0000313" key="1">
    <source>
        <dbReference type="EMBL" id="CAG36446.1"/>
    </source>
</evidence>